<evidence type="ECO:0000313" key="4">
    <source>
        <dbReference type="Proteomes" id="UP000270471"/>
    </source>
</evidence>
<dbReference type="InterPro" id="IPR011008">
    <property type="entry name" value="Dimeric_a/b-barrel"/>
</dbReference>
<dbReference type="Gene3D" id="3.30.70.1060">
    <property type="entry name" value="Dimeric alpha+beta barrel"/>
    <property type="match status" value="1"/>
</dbReference>
<proteinExistence type="predicted"/>
<sequence length="312" mass="33734">MEIDTGGLDAAAVDRLRAAEARRARELAADGSVVALWRVEGRWANAGIWRAPGEEALRGILDSLPLRPYMRIEWARLTEHPSDPRLARCDAPARNPRSRITLDPLPPLRTRERATGVRRGVIELPELPGVTIRRRSDRQPDASAVAASRHHTDTADRISARVDVDVTLAADSADAVSAIARSIEAAARALPKARIEYSGLTGSTGPAPVPVASADAAIVIGLWHSEGVDGVEIRHEHADHDLDIHIGPLTPRVVARAFDGGDDVMQIRRLVTIDATARTARLSGDQIASFLRDMRSRIDGWAASVRRPSAPA</sequence>
<dbReference type="SUPFAM" id="SSF54909">
    <property type="entry name" value="Dimeric alpha+beta barrel"/>
    <property type="match status" value="1"/>
</dbReference>
<accession>A0A3M0I418</accession>
<name>A0A3M0I418_9ACTN</name>
<keyword evidence="4" id="KW-1185">Reference proteome</keyword>
<feature type="region of interest" description="Disordered" evidence="1">
    <location>
        <begin position="85"/>
        <end position="105"/>
    </location>
</feature>
<reference evidence="3 4" key="1">
    <citation type="submission" date="2017-11" db="EMBL/GenBank/DDBJ databases">
        <title>Draft genome of actinobacteria isolated from guarana (Paullinia cupana (Mart.) Ducke.</title>
        <authorList>
            <person name="Siqueira K.A."/>
            <person name="Liotti R.G."/>
            <person name="Mendes T.A.O."/>
            <person name="Soares M.A."/>
        </authorList>
    </citation>
    <scope>NUCLEOTIDE SEQUENCE [LARGE SCALE GENOMIC DNA]</scope>
    <source>
        <strain evidence="3 4">193</strain>
    </source>
</reference>
<evidence type="ECO:0000313" key="3">
    <source>
        <dbReference type="EMBL" id="RMB83504.1"/>
    </source>
</evidence>
<organism evidence="3 4">
    <name type="scientific">Streptomyces shenzhenensis</name>
    <dbReference type="NCBI Taxonomy" id="943815"/>
    <lineage>
        <taxon>Bacteria</taxon>
        <taxon>Bacillati</taxon>
        <taxon>Actinomycetota</taxon>
        <taxon>Actinomycetes</taxon>
        <taxon>Kitasatosporales</taxon>
        <taxon>Streptomycetaceae</taxon>
        <taxon>Streptomyces</taxon>
    </lineage>
</organism>
<dbReference type="AlphaFoldDB" id="A0A3M0I418"/>
<evidence type="ECO:0000259" key="2">
    <source>
        <dbReference type="Pfam" id="PF02426"/>
    </source>
</evidence>
<gene>
    <name evidence="3" type="ORF">CTZ28_23835</name>
</gene>
<protein>
    <recommendedName>
        <fullName evidence="2">Muconolactone isomerase domain-containing protein</fullName>
    </recommendedName>
</protein>
<evidence type="ECO:0000256" key="1">
    <source>
        <dbReference type="SAM" id="MobiDB-lite"/>
    </source>
</evidence>
<dbReference type="EMBL" id="PENI01000016">
    <property type="protein sequence ID" value="RMB83504.1"/>
    <property type="molecule type" value="Genomic_DNA"/>
</dbReference>
<feature type="domain" description="Muconolactone isomerase" evidence="2">
    <location>
        <begin position="7"/>
        <end position="83"/>
    </location>
</feature>
<dbReference type="Proteomes" id="UP000270471">
    <property type="component" value="Unassembled WGS sequence"/>
</dbReference>
<dbReference type="OrthoDB" id="2889526at2"/>
<comment type="caution">
    <text evidence="3">The sequence shown here is derived from an EMBL/GenBank/DDBJ whole genome shotgun (WGS) entry which is preliminary data.</text>
</comment>
<dbReference type="Pfam" id="PF02426">
    <property type="entry name" value="MIase"/>
    <property type="match status" value="1"/>
</dbReference>
<dbReference type="InterPro" id="IPR026029">
    <property type="entry name" value="MLI_dom"/>
</dbReference>